<keyword evidence="3" id="KW-0863">Zinc-finger</keyword>
<dbReference type="Pfam" id="PF12874">
    <property type="entry name" value="zf-met"/>
    <property type="match status" value="1"/>
</dbReference>
<dbReference type="GO" id="GO:0033314">
    <property type="term" value="P:mitotic DNA replication checkpoint signaling"/>
    <property type="evidence" value="ECO:0007669"/>
    <property type="project" value="TreeGrafter"/>
</dbReference>
<sequence>MKGAAAGKGDLRKMMRSALAQKKQEKKITSPLVRYNAVGQPVCRVCEVTVKDEALWDAHVASKQHKLAILELKKQKDAKSGATTTTPVATPAGFKRPIQPPAAAAAPSGFKAPLAPVAAPPAAAQQSKGKEKAKEKSAPSLLLGYGDEEDEEEEEGAHAPPPSPAASAKRKAHEVTPSSSSSSSSSSTSSSALPAGFFDAAATATEAADVPSPSKKLKAAEAPVAKKGAIPADFFDAAAASSAPAAGQVVIEAQAKPSGDAESKGALPTGFFDDPNKDSQMRPKAAAQKPSLEDEWEKFQATMTQVAEDEEKKKRESENLAQLEDLIGGEEEEAEENEEDEEISLEFQRKEERLSQLQELRQRKLAMLRQKMGAQPAGASTDVSSSDERTTMDIEPSKPKEEEDKDDEEEEEEDDEEEDDDEDEYDWRAKLL</sequence>
<accession>L8GM65</accession>
<feature type="domain" description="U1-type" evidence="8">
    <location>
        <begin position="38"/>
        <end position="72"/>
    </location>
</feature>
<dbReference type="EMBL" id="KB008093">
    <property type="protein sequence ID" value="ELR13316.1"/>
    <property type="molecule type" value="Genomic_DNA"/>
</dbReference>
<feature type="compositionally biased region" description="Acidic residues" evidence="7">
    <location>
        <begin position="327"/>
        <end position="344"/>
    </location>
</feature>
<keyword evidence="10" id="KW-1185">Reference proteome</keyword>
<evidence type="ECO:0000256" key="4">
    <source>
        <dbReference type="ARBA" id="ARBA00022833"/>
    </source>
</evidence>
<gene>
    <name evidence="9" type="ORF">ACA1_238610</name>
</gene>
<keyword evidence="5" id="KW-0175">Coiled coil</keyword>
<feature type="region of interest" description="Disordered" evidence="7">
    <location>
        <begin position="367"/>
        <end position="432"/>
    </location>
</feature>
<evidence type="ECO:0000313" key="10">
    <source>
        <dbReference type="Proteomes" id="UP000011083"/>
    </source>
</evidence>
<dbReference type="PANTHER" id="PTHR13278:SF0">
    <property type="entry name" value="ZINC FINGER PROTEIN 830"/>
    <property type="match status" value="1"/>
</dbReference>
<feature type="compositionally biased region" description="Basic and acidic residues" evidence="7">
    <location>
        <begin position="128"/>
        <end position="137"/>
    </location>
</feature>
<dbReference type="GO" id="GO:0003676">
    <property type="term" value="F:nucleic acid binding"/>
    <property type="evidence" value="ECO:0007669"/>
    <property type="project" value="InterPro"/>
</dbReference>
<name>L8GM65_ACACF</name>
<evidence type="ECO:0000259" key="8">
    <source>
        <dbReference type="SMART" id="SM00451"/>
    </source>
</evidence>
<protein>
    <recommendedName>
        <fullName evidence="8">U1-type domain-containing protein</fullName>
    </recommendedName>
</protein>
<keyword evidence="4" id="KW-0862">Zinc</keyword>
<feature type="region of interest" description="Disordered" evidence="7">
    <location>
        <begin position="204"/>
        <end position="223"/>
    </location>
</feature>
<dbReference type="Proteomes" id="UP000011083">
    <property type="component" value="Unassembled WGS sequence"/>
</dbReference>
<dbReference type="PANTHER" id="PTHR13278">
    <property type="entry name" value="ZINC FINGER PROTEIN 830"/>
    <property type="match status" value="1"/>
</dbReference>
<dbReference type="RefSeq" id="XP_004335329.1">
    <property type="nucleotide sequence ID" value="XM_004335281.1"/>
</dbReference>
<dbReference type="GO" id="GO:0033260">
    <property type="term" value="P:nuclear DNA replication"/>
    <property type="evidence" value="ECO:0007669"/>
    <property type="project" value="TreeGrafter"/>
</dbReference>
<evidence type="ECO:0000313" key="9">
    <source>
        <dbReference type="EMBL" id="ELR13316.1"/>
    </source>
</evidence>
<evidence type="ECO:0000256" key="6">
    <source>
        <dbReference type="ARBA" id="ARBA00023242"/>
    </source>
</evidence>
<feature type="compositionally biased region" description="Low complexity" evidence="7">
    <location>
        <begin position="82"/>
        <end position="92"/>
    </location>
</feature>
<dbReference type="VEuPathDB" id="AmoebaDB:ACA1_238610"/>
<dbReference type="KEGG" id="acan:ACA1_238610"/>
<dbReference type="GO" id="GO:0051301">
    <property type="term" value="P:cell division"/>
    <property type="evidence" value="ECO:0007669"/>
    <property type="project" value="UniProtKB-KW"/>
</dbReference>
<feature type="compositionally biased region" description="Low complexity" evidence="7">
    <location>
        <begin position="178"/>
        <end position="193"/>
    </location>
</feature>
<reference evidence="9 10" key="1">
    <citation type="journal article" date="2013" name="Genome Biol.">
        <title>Genome of Acanthamoeba castellanii highlights extensive lateral gene transfer and early evolution of tyrosine kinase signaling.</title>
        <authorList>
            <person name="Clarke M."/>
            <person name="Lohan A.J."/>
            <person name="Liu B."/>
            <person name="Lagkouvardos I."/>
            <person name="Roy S."/>
            <person name="Zafar N."/>
            <person name="Bertelli C."/>
            <person name="Schilde C."/>
            <person name="Kianianmomeni A."/>
            <person name="Burglin T.R."/>
            <person name="Frech C."/>
            <person name="Turcotte B."/>
            <person name="Kopec K.O."/>
            <person name="Synnott J.M."/>
            <person name="Choo C."/>
            <person name="Paponov I."/>
            <person name="Finkler A."/>
            <person name="Soon Heng Tan C."/>
            <person name="Hutchins A.P."/>
            <person name="Weinmeier T."/>
            <person name="Rattei T."/>
            <person name="Chu J.S."/>
            <person name="Gimenez G."/>
            <person name="Irimia M."/>
            <person name="Rigden D.J."/>
            <person name="Fitzpatrick D.A."/>
            <person name="Lorenzo-Morales J."/>
            <person name="Bateman A."/>
            <person name="Chiu C.H."/>
            <person name="Tang P."/>
            <person name="Hegemann P."/>
            <person name="Fromm H."/>
            <person name="Raoult D."/>
            <person name="Greub G."/>
            <person name="Miranda-Saavedra D."/>
            <person name="Chen N."/>
            <person name="Nash P."/>
            <person name="Ginger M.L."/>
            <person name="Horn M."/>
            <person name="Schaap P."/>
            <person name="Caler L."/>
            <person name="Loftus B."/>
        </authorList>
    </citation>
    <scope>NUCLEOTIDE SEQUENCE [LARGE SCALE GENOMIC DNA]</scope>
    <source>
        <strain evidence="9 10">Neff</strain>
    </source>
</reference>
<dbReference type="GeneID" id="14913966"/>
<keyword evidence="2" id="KW-0479">Metal-binding</keyword>
<dbReference type="GO" id="GO:0005681">
    <property type="term" value="C:spliceosomal complex"/>
    <property type="evidence" value="ECO:0007669"/>
    <property type="project" value="InterPro"/>
</dbReference>
<dbReference type="InterPro" id="IPR040050">
    <property type="entry name" value="ZNF830-like"/>
</dbReference>
<keyword evidence="6" id="KW-0539">Nucleus</keyword>
<evidence type="ECO:0000256" key="1">
    <source>
        <dbReference type="ARBA" id="ARBA00004123"/>
    </source>
</evidence>
<feature type="region of interest" description="Disordered" evidence="7">
    <location>
        <begin position="72"/>
        <end position="193"/>
    </location>
</feature>
<dbReference type="SUPFAM" id="SSF57667">
    <property type="entry name" value="beta-beta-alpha zinc fingers"/>
    <property type="match status" value="1"/>
</dbReference>
<dbReference type="GO" id="GO:0016607">
    <property type="term" value="C:nuclear speck"/>
    <property type="evidence" value="ECO:0007669"/>
    <property type="project" value="UniProtKB-SubCell"/>
</dbReference>
<dbReference type="OrthoDB" id="77607at2759"/>
<evidence type="ECO:0000256" key="7">
    <source>
        <dbReference type="SAM" id="MobiDB-lite"/>
    </source>
</evidence>
<dbReference type="GO" id="GO:0008270">
    <property type="term" value="F:zinc ion binding"/>
    <property type="evidence" value="ECO:0007669"/>
    <property type="project" value="UniProtKB-KW"/>
</dbReference>
<dbReference type="STRING" id="1257118.L8GM65"/>
<evidence type="ECO:0000256" key="2">
    <source>
        <dbReference type="ARBA" id="ARBA00022723"/>
    </source>
</evidence>
<feature type="region of interest" description="Disordered" evidence="7">
    <location>
        <begin position="254"/>
        <end position="350"/>
    </location>
</feature>
<feature type="compositionally biased region" description="Low complexity" evidence="7">
    <location>
        <begin position="101"/>
        <end position="127"/>
    </location>
</feature>
<dbReference type="GO" id="GO:0005694">
    <property type="term" value="C:chromosome"/>
    <property type="evidence" value="ECO:0007669"/>
    <property type="project" value="UniProtKB-SubCell"/>
</dbReference>
<comment type="subcellular location">
    <subcellularLocation>
        <location evidence="1">Nucleus</location>
    </subcellularLocation>
</comment>
<dbReference type="AlphaFoldDB" id="L8GM65"/>
<evidence type="ECO:0000256" key="5">
    <source>
        <dbReference type="ARBA" id="ARBA00023054"/>
    </source>
</evidence>
<dbReference type="InterPro" id="IPR003604">
    <property type="entry name" value="Matrin/U1-like-C_Znf_C2H2"/>
</dbReference>
<dbReference type="InterPro" id="IPR036236">
    <property type="entry name" value="Znf_C2H2_sf"/>
</dbReference>
<organism evidence="9 10">
    <name type="scientific">Acanthamoeba castellanii (strain ATCC 30010 / Neff)</name>
    <dbReference type="NCBI Taxonomy" id="1257118"/>
    <lineage>
        <taxon>Eukaryota</taxon>
        <taxon>Amoebozoa</taxon>
        <taxon>Discosea</taxon>
        <taxon>Longamoebia</taxon>
        <taxon>Centramoebida</taxon>
        <taxon>Acanthamoebidae</taxon>
        <taxon>Acanthamoeba</taxon>
    </lineage>
</organism>
<dbReference type="InterPro" id="IPR013087">
    <property type="entry name" value="Znf_C2H2_type"/>
</dbReference>
<evidence type="ECO:0000256" key="3">
    <source>
        <dbReference type="ARBA" id="ARBA00022771"/>
    </source>
</evidence>
<dbReference type="SMART" id="SM00451">
    <property type="entry name" value="ZnF_U1"/>
    <property type="match status" value="1"/>
</dbReference>
<feature type="compositionally biased region" description="Acidic residues" evidence="7">
    <location>
        <begin position="403"/>
        <end position="425"/>
    </location>
</feature>
<feature type="compositionally biased region" description="Acidic residues" evidence="7">
    <location>
        <begin position="146"/>
        <end position="155"/>
    </location>
</feature>
<feature type="compositionally biased region" description="Basic and acidic residues" evidence="7">
    <location>
        <begin position="386"/>
        <end position="402"/>
    </location>
</feature>
<dbReference type="OMA" id="EMNDEWE"/>
<dbReference type="GO" id="GO:0044773">
    <property type="term" value="P:mitotic DNA damage checkpoint signaling"/>
    <property type="evidence" value="ECO:0007669"/>
    <property type="project" value="TreeGrafter"/>
</dbReference>
<proteinExistence type="predicted"/>